<keyword evidence="3" id="KW-0238">DNA-binding</keyword>
<accession>A0ABS9NZD0</accession>
<proteinExistence type="inferred from homology"/>
<keyword evidence="7" id="KW-1185">Reference proteome</keyword>
<dbReference type="InterPro" id="IPR058163">
    <property type="entry name" value="LysR-type_TF_proteobact-type"/>
</dbReference>
<sequence>MRSHPPALPHVTWLRAFEASSRHQSFSAAADELGMTPAGVSQQIRLLERHLKAELFQRLPRGVTLTDIGQAYAQTIRKSFDEMAAATGGLFGVQGKRVVQVRAAISCAALVIAPQLHRFQDEHPDILVQFSTSVWADRFDTAALDMDIRWGLGNWDESLMQHLGHESAIPVCHPDFAASLGDALDAQALAGSRVVQIVGSETDWGKWSDLHGLGIGATADWMRVDNSLNALQIVAAGQGVTMVLESFARPYLDQGDLVVPLDLRLPKRRAHYLVTRDTAARREEVRLFSAWITALYRETLTPRT</sequence>
<comment type="similarity">
    <text evidence="1">Belongs to the LysR transcriptional regulatory family.</text>
</comment>
<evidence type="ECO:0000259" key="5">
    <source>
        <dbReference type="PROSITE" id="PS50931"/>
    </source>
</evidence>
<dbReference type="Pfam" id="PF03466">
    <property type="entry name" value="LysR_substrate"/>
    <property type="match status" value="1"/>
</dbReference>
<dbReference type="InterPro" id="IPR036388">
    <property type="entry name" value="WH-like_DNA-bd_sf"/>
</dbReference>
<dbReference type="Pfam" id="PF00126">
    <property type="entry name" value="HTH_1"/>
    <property type="match status" value="1"/>
</dbReference>
<feature type="domain" description="HTH lysR-type" evidence="5">
    <location>
        <begin position="9"/>
        <end position="66"/>
    </location>
</feature>
<dbReference type="PROSITE" id="PS50931">
    <property type="entry name" value="HTH_LYSR"/>
    <property type="match status" value="1"/>
</dbReference>
<dbReference type="PRINTS" id="PR00039">
    <property type="entry name" value="HTHLYSR"/>
</dbReference>
<evidence type="ECO:0000256" key="1">
    <source>
        <dbReference type="ARBA" id="ARBA00009437"/>
    </source>
</evidence>
<dbReference type="SUPFAM" id="SSF46785">
    <property type="entry name" value="Winged helix' DNA-binding domain"/>
    <property type="match status" value="1"/>
</dbReference>
<dbReference type="PANTHER" id="PTHR30537:SF74">
    <property type="entry name" value="HTH-TYPE TRANSCRIPTIONAL REGULATOR TRPI"/>
    <property type="match status" value="1"/>
</dbReference>
<dbReference type="PANTHER" id="PTHR30537">
    <property type="entry name" value="HTH-TYPE TRANSCRIPTIONAL REGULATOR"/>
    <property type="match status" value="1"/>
</dbReference>
<comment type="caution">
    <text evidence="6">The sequence shown here is derived from an EMBL/GenBank/DDBJ whole genome shotgun (WGS) entry which is preliminary data.</text>
</comment>
<protein>
    <submittedName>
        <fullName evidence="6">LysR substrate-binding domain-containing protein</fullName>
    </submittedName>
</protein>
<gene>
    <name evidence="6" type="ORF">MB818_15435</name>
</gene>
<dbReference type="RefSeq" id="WP_234140141.1">
    <property type="nucleotide sequence ID" value="NZ_JAKOEM010000015.1"/>
</dbReference>
<dbReference type="InterPro" id="IPR005119">
    <property type="entry name" value="LysR_subst-bd"/>
</dbReference>
<dbReference type="InterPro" id="IPR036390">
    <property type="entry name" value="WH_DNA-bd_sf"/>
</dbReference>
<keyword evidence="2" id="KW-0805">Transcription regulation</keyword>
<dbReference type="Gene3D" id="1.10.10.10">
    <property type="entry name" value="Winged helix-like DNA-binding domain superfamily/Winged helix DNA-binding domain"/>
    <property type="match status" value="1"/>
</dbReference>
<dbReference type="SUPFAM" id="SSF53850">
    <property type="entry name" value="Periplasmic binding protein-like II"/>
    <property type="match status" value="1"/>
</dbReference>
<dbReference type="EMBL" id="JAKOEM010000015">
    <property type="protein sequence ID" value="MCG6559601.1"/>
    <property type="molecule type" value="Genomic_DNA"/>
</dbReference>
<organism evidence="6 7">
    <name type="scientific">Ruegeria alba</name>
    <dbReference type="NCBI Taxonomy" id="2916756"/>
    <lineage>
        <taxon>Bacteria</taxon>
        <taxon>Pseudomonadati</taxon>
        <taxon>Pseudomonadota</taxon>
        <taxon>Alphaproteobacteria</taxon>
        <taxon>Rhodobacterales</taxon>
        <taxon>Roseobacteraceae</taxon>
        <taxon>Ruegeria</taxon>
    </lineage>
</organism>
<keyword evidence="4" id="KW-0804">Transcription</keyword>
<evidence type="ECO:0000313" key="7">
    <source>
        <dbReference type="Proteomes" id="UP001165279"/>
    </source>
</evidence>
<evidence type="ECO:0000313" key="6">
    <source>
        <dbReference type="EMBL" id="MCG6559601.1"/>
    </source>
</evidence>
<evidence type="ECO:0000256" key="4">
    <source>
        <dbReference type="ARBA" id="ARBA00023163"/>
    </source>
</evidence>
<evidence type="ECO:0000256" key="3">
    <source>
        <dbReference type="ARBA" id="ARBA00023125"/>
    </source>
</evidence>
<dbReference type="Gene3D" id="3.40.190.10">
    <property type="entry name" value="Periplasmic binding protein-like II"/>
    <property type="match status" value="2"/>
</dbReference>
<evidence type="ECO:0000256" key="2">
    <source>
        <dbReference type="ARBA" id="ARBA00023015"/>
    </source>
</evidence>
<dbReference type="Proteomes" id="UP001165279">
    <property type="component" value="Unassembled WGS sequence"/>
</dbReference>
<name>A0ABS9NZD0_9RHOB</name>
<reference evidence="6" key="1">
    <citation type="submission" date="2022-02" db="EMBL/GenBank/DDBJ databases">
        <title>The genome sequence of Ruegeria sp. 1NDH52C.</title>
        <authorList>
            <person name="Du J."/>
        </authorList>
    </citation>
    <scope>NUCLEOTIDE SEQUENCE</scope>
    <source>
        <strain evidence="6">1NDH52C</strain>
    </source>
</reference>
<dbReference type="InterPro" id="IPR000847">
    <property type="entry name" value="LysR_HTH_N"/>
</dbReference>